<dbReference type="OrthoDB" id="6433554at2759"/>
<proteinExistence type="predicted"/>
<dbReference type="Proteomes" id="UP000886998">
    <property type="component" value="Unassembled WGS sequence"/>
</dbReference>
<comment type="caution">
    <text evidence="2">The sequence shown here is derived from an EMBL/GenBank/DDBJ whole genome shotgun (WGS) entry which is preliminary data.</text>
</comment>
<feature type="region of interest" description="Disordered" evidence="1">
    <location>
        <begin position="1"/>
        <end position="43"/>
    </location>
</feature>
<organism evidence="2 3">
    <name type="scientific">Trichonephila inaurata madagascariensis</name>
    <dbReference type="NCBI Taxonomy" id="2747483"/>
    <lineage>
        <taxon>Eukaryota</taxon>
        <taxon>Metazoa</taxon>
        <taxon>Ecdysozoa</taxon>
        <taxon>Arthropoda</taxon>
        <taxon>Chelicerata</taxon>
        <taxon>Arachnida</taxon>
        <taxon>Araneae</taxon>
        <taxon>Araneomorphae</taxon>
        <taxon>Entelegynae</taxon>
        <taxon>Araneoidea</taxon>
        <taxon>Nephilidae</taxon>
        <taxon>Trichonephila</taxon>
        <taxon>Trichonephila inaurata</taxon>
    </lineage>
</organism>
<evidence type="ECO:0000256" key="1">
    <source>
        <dbReference type="SAM" id="MobiDB-lite"/>
    </source>
</evidence>
<sequence length="105" mass="11898">MNRDDSDLSSLSNDDDHQGDIGSEIDDDDEDQDTQYSKYTHTRLTEEVISHSFAREDGNDESPPKRRVTTCIPHQAAHNNEARNMPEMVGDRNHQSSAGRRCARP</sequence>
<evidence type="ECO:0000313" key="3">
    <source>
        <dbReference type="Proteomes" id="UP000886998"/>
    </source>
</evidence>
<feature type="region of interest" description="Disordered" evidence="1">
    <location>
        <begin position="77"/>
        <end position="105"/>
    </location>
</feature>
<evidence type="ECO:0000313" key="2">
    <source>
        <dbReference type="EMBL" id="GFY53183.1"/>
    </source>
</evidence>
<dbReference type="AlphaFoldDB" id="A0A8X6XG30"/>
<keyword evidence="3" id="KW-1185">Reference proteome</keyword>
<accession>A0A8X6XG30</accession>
<dbReference type="EMBL" id="BMAV01009136">
    <property type="protein sequence ID" value="GFY53183.1"/>
    <property type="molecule type" value="Genomic_DNA"/>
</dbReference>
<protein>
    <submittedName>
        <fullName evidence="2">Uncharacterized protein</fullName>
    </submittedName>
</protein>
<reference evidence="2" key="1">
    <citation type="submission" date="2020-08" db="EMBL/GenBank/DDBJ databases">
        <title>Multicomponent nature underlies the extraordinary mechanical properties of spider dragline silk.</title>
        <authorList>
            <person name="Kono N."/>
            <person name="Nakamura H."/>
            <person name="Mori M."/>
            <person name="Yoshida Y."/>
            <person name="Ohtoshi R."/>
            <person name="Malay A.D."/>
            <person name="Moran D.A.P."/>
            <person name="Tomita M."/>
            <person name="Numata K."/>
            <person name="Arakawa K."/>
        </authorList>
    </citation>
    <scope>NUCLEOTIDE SEQUENCE</scope>
</reference>
<feature type="compositionally biased region" description="Acidic residues" evidence="1">
    <location>
        <begin position="23"/>
        <end position="33"/>
    </location>
</feature>
<name>A0A8X6XG30_9ARAC</name>
<gene>
    <name evidence="2" type="ORF">TNIN_268281</name>
</gene>